<evidence type="ECO:0000313" key="2">
    <source>
        <dbReference type="Proteomes" id="UP001154114"/>
    </source>
</evidence>
<comment type="caution">
    <text evidence="1">The sequence shown here is derived from an EMBL/GenBank/DDBJ whole genome shotgun (WGS) entry which is preliminary data.</text>
</comment>
<dbReference type="Proteomes" id="UP001154114">
    <property type="component" value="Unassembled WGS sequence"/>
</dbReference>
<dbReference type="EMBL" id="CAJCES030000005">
    <property type="protein sequence ID" value="CAH1286842.1"/>
    <property type="molecule type" value="Genomic_DNA"/>
</dbReference>
<organism evidence="1 2">
    <name type="scientific">Chrysodeixis includens</name>
    <name type="common">Soybean looper</name>
    <name type="synonym">Pseudoplusia includens</name>
    <dbReference type="NCBI Taxonomy" id="689277"/>
    <lineage>
        <taxon>Eukaryota</taxon>
        <taxon>Metazoa</taxon>
        <taxon>Ecdysozoa</taxon>
        <taxon>Arthropoda</taxon>
        <taxon>Hexapoda</taxon>
        <taxon>Insecta</taxon>
        <taxon>Pterygota</taxon>
        <taxon>Neoptera</taxon>
        <taxon>Endopterygota</taxon>
        <taxon>Lepidoptera</taxon>
        <taxon>Glossata</taxon>
        <taxon>Ditrysia</taxon>
        <taxon>Noctuoidea</taxon>
        <taxon>Noctuidae</taxon>
        <taxon>Plusiinae</taxon>
        <taxon>Chrysodeixis</taxon>
    </lineage>
</organism>
<sequence length="144" mass="16659">MADFWRQIRIRLTCNLNDLMDFRLMGVIRLVFTVKATLASTTRPTAGAVAFLRSSQACSLAWKRDGNLVAQFPALRYPPLASFERRRRASVRATSTPRRQRWPPNERRACAALASRRRGVDVRWMSRGHWHDHDARKTLVWGVL</sequence>
<name>A0A9P0GUE9_CHRIL</name>
<proteinExistence type="predicted"/>
<reference evidence="1" key="1">
    <citation type="submission" date="2021-12" db="EMBL/GenBank/DDBJ databases">
        <authorList>
            <person name="King R."/>
        </authorList>
    </citation>
    <scope>NUCLEOTIDE SEQUENCE</scope>
</reference>
<accession>A0A9P0GUE9</accession>
<protein>
    <submittedName>
        <fullName evidence="1">Uncharacterized protein</fullName>
    </submittedName>
</protein>
<keyword evidence="2" id="KW-1185">Reference proteome</keyword>
<dbReference type="AlphaFoldDB" id="A0A9P0GUE9"/>
<evidence type="ECO:0000313" key="1">
    <source>
        <dbReference type="EMBL" id="CAH1286842.1"/>
    </source>
</evidence>
<gene>
    <name evidence="1" type="ORF">CINC_LOCUS41</name>
</gene>